<feature type="compositionally biased region" description="Basic and acidic residues" evidence="1">
    <location>
        <begin position="59"/>
        <end position="68"/>
    </location>
</feature>
<dbReference type="RefSeq" id="WP_394313069.1">
    <property type="nucleotide sequence ID" value="NZ_JBHGPK010000011.1"/>
</dbReference>
<evidence type="ECO:0000313" key="3">
    <source>
        <dbReference type="Proteomes" id="UP001595190"/>
    </source>
</evidence>
<name>A0ABV6ZJX7_9HYPH</name>
<proteinExistence type="predicted"/>
<sequence>MLLNSPLRDEMTDISAVRALMAKDMIEILVERGLDAGITERDLRERGWTESQIRNHGGNARERMEIQRSKHRAQAGRHLAFA</sequence>
<dbReference type="Proteomes" id="UP001595190">
    <property type="component" value="Unassembled WGS sequence"/>
</dbReference>
<protein>
    <submittedName>
        <fullName evidence="2">Uncharacterized protein</fullName>
    </submittedName>
</protein>
<comment type="caution">
    <text evidence="2">The sequence shown here is derived from an EMBL/GenBank/DDBJ whole genome shotgun (WGS) entry which is preliminary data.</text>
</comment>
<dbReference type="EMBL" id="JBHGPK010000011">
    <property type="protein sequence ID" value="MFC2252468.1"/>
    <property type="molecule type" value="Genomic_DNA"/>
</dbReference>
<gene>
    <name evidence="2" type="ORF">ACETRX_22725</name>
</gene>
<evidence type="ECO:0000256" key="1">
    <source>
        <dbReference type="SAM" id="MobiDB-lite"/>
    </source>
</evidence>
<reference evidence="2 3" key="1">
    <citation type="submission" date="2024-09" db="EMBL/GenBank/DDBJ databases">
        <title>Description of Labrys sedimenti sp. nov., isolated from a diclofenac-degrading enrichment culture, and genome-based reclassification of Labrys portucalensis as a later heterotypic synonym of Labrys neptuniae.</title>
        <authorList>
            <person name="Tancsics A."/>
            <person name="Csepanyi A."/>
        </authorList>
    </citation>
    <scope>NUCLEOTIDE SEQUENCE [LARGE SCALE GENOMIC DNA]</scope>
    <source>
        <strain evidence="2 3">LMG 23412</strain>
    </source>
</reference>
<organism evidence="2 3">
    <name type="scientific">Labrys neptuniae</name>
    <dbReference type="NCBI Taxonomy" id="376174"/>
    <lineage>
        <taxon>Bacteria</taxon>
        <taxon>Pseudomonadati</taxon>
        <taxon>Pseudomonadota</taxon>
        <taxon>Alphaproteobacteria</taxon>
        <taxon>Hyphomicrobiales</taxon>
        <taxon>Xanthobacteraceae</taxon>
        <taxon>Labrys</taxon>
    </lineage>
</organism>
<accession>A0ABV6ZJX7</accession>
<evidence type="ECO:0000313" key="2">
    <source>
        <dbReference type="EMBL" id="MFC2252468.1"/>
    </source>
</evidence>
<feature type="region of interest" description="Disordered" evidence="1">
    <location>
        <begin position="57"/>
        <end position="82"/>
    </location>
</feature>